<accession>A0ABZ1SMI1</accession>
<keyword evidence="1" id="KW-0732">Signal</keyword>
<reference evidence="2" key="1">
    <citation type="submission" date="2022-10" db="EMBL/GenBank/DDBJ databases">
        <title>The complete genomes of actinobacterial strains from the NBC collection.</title>
        <authorList>
            <person name="Joergensen T.S."/>
            <person name="Alvarez Arevalo M."/>
            <person name="Sterndorff E.B."/>
            <person name="Faurdal D."/>
            <person name="Vuksanovic O."/>
            <person name="Mourched A.-S."/>
            <person name="Charusanti P."/>
            <person name="Shaw S."/>
            <person name="Blin K."/>
            <person name="Weber T."/>
        </authorList>
    </citation>
    <scope>NUCLEOTIDE SEQUENCE</scope>
    <source>
        <strain evidence="2">NBC_00254</strain>
    </source>
</reference>
<sequence length="433" mass="45678">MKRTLALGGIAAGLLASAAIAAPAHADSVPAVNLANTNLAAQQVAAFWYGQAKANLVNATPYTVETTVPTKHVSTGGASADTKAGVVGSSGDQKAATGSLKNVNLPKTTGKVFFIGADHKPHWCSATSVQSQYKNLVATAGHCVYDTKSNATTLDKWVFIPGYYEGKTPWGIYVGKTAYTHYDYSVYEDGDRDYAFVTVYNGVLPTEGGTSGGKYESETYKFKWQADRALKKLQADKTTALSKLAVVPVYEGGNKPAGNFGWRKGNHPTPSPSQTPKIIGYKVVGVKLSIGLKDVGSLGSNVGGQGLAYNQKIGTAVFEFGYPSGSHPDGNYAFSGKTQKWAYGKTFKAAAPSLKAEELVGIKSSFTGEGSIGSSWLYRYSNAKRLGYLNGVTIAVSDTDGNGRIDTNVSPYFDGETLGVYKAAAANWSGKIV</sequence>
<evidence type="ECO:0008006" key="4">
    <source>
        <dbReference type="Google" id="ProtNLM"/>
    </source>
</evidence>
<dbReference type="InterPro" id="IPR043504">
    <property type="entry name" value="Peptidase_S1_PA_chymotrypsin"/>
</dbReference>
<dbReference type="Proteomes" id="UP001432011">
    <property type="component" value="Chromosome"/>
</dbReference>
<organism evidence="2 3">
    <name type="scientific">Microbispora hainanensis</name>
    <dbReference type="NCBI Taxonomy" id="568844"/>
    <lineage>
        <taxon>Bacteria</taxon>
        <taxon>Bacillati</taxon>
        <taxon>Actinomycetota</taxon>
        <taxon>Actinomycetes</taxon>
        <taxon>Streptosporangiales</taxon>
        <taxon>Streptosporangiaceae</taxon>
        <taxon>Microbispora</taxon>
    </lineage>
</organism>
<dbReference type="RefSeq" id="WP_328709133.1">
    <property type="nucleotide sequence ID" value="NZ_CP108085.1"/>
</dbReference>
<dbReference type="EMBL" id="CP108085">
    <property type="protein sequence ID" value="WUP74200.1"/>
    <property type="molecule type" value="Genomic_DNA"/>
</dbReference>
<protein>
    <recommendedName>
        <fullName evidence="4">Trypsin-like serine protease</fullName>
    </recommendedName>
</protein>
<proteinExistence type="predicted"/>
<dbReference type="Gene3D" id="2.40.10.10">
    <property type="entry name" value="Trypsin-like serine proteases"/>
    <property type="match status" value="2"/>
</dbReference>
<dbReference type="InterPro" id="IPR009003">
    <property type="entry name" value="Peptidase_S1_PA"/>
</dbReference>
<name>A0ABZ1SMI1_9ACTN</name>
<evidence type="ECO:0000313" key="3">
    <source>
        <dbReference type="Proteomes" id="UP001432011"/>
    </source>
</evidence>
<gene>
    <name evidence="2" type="ORF">OG913_33290</name>
</gene>
<feature type="chain" id="PRO_5047078336" description="Trypsin-like serine protease" evidence="1">
    <location>
        <begin position="27"/>
        <end position="433"/>
    </location>
</feature>
<feature type="signal peptide" evidence="1">
    <location>
        <begin position="1"/>
        <end position="26"/>
    </location>
</feature>
<evidence type="ECO:0000256" key="1">
    <source>
        <dbReference type="SAM" id="SignalP"/>
    </source>
</evidence>
<keyword evidence="3" id="KW-1185">Reference proteome</keyword>
<dbReference type="SUPFAM" id="SSF50494">
    <property type="entry name" value="Trypsin-like serine proteases"/>
    <property type="match status" value="1"/>
</dbReference>
<evidence type="ECO:0000313" key="2">
    <source>
        <dbReference type="EMBL" id="WUP74200.1"/>
    </source>
</evidence>